<dbReference type="EnsemblPlants" id="PGSC0003DMT400094832">
    <property type="protein sequence ID" value="PGSC0003DMT400094832"/>
    <property type="gene ID" value="PGSC0003DMG400044403"/>
</dbReference>
<dbReference type="HOGENOM" id="CLU_1707359_0_0_1"/>
<reference evidence="1" key="2">
    <citation type="submission" date="2015-06" db="UniProtKB">
        <authorList>
            <consortium name="EnsemblPlants"/>
        </authorList>
    </citation>
    <scope>IDENTIFICATION</scope>
    <source>
        <strain evidence="1">DM1-3 516 R44</strain>
    </source>
</reference>
<evidence type="ECO:0000313" key="2">
    <source>
        <dbReference type="Proteomes" id="UP000011115"/>
    </source>
</evidence>
<dbReference type="AlphaFoldDB" id="M1DUZ4"/>
<accession>M1DUZ4</accession>
<dbReference type="Gramene" id="PGSC0003DMT400094832">
    <property type="protein sequence ID" value="PGSC0003DMT400094832"/>
    <property type="gene ID" value="PGSC0003DMG400044403"/>
</dbReference>
<keyword evidence="2" id="KW-1185">Reference proteome</keyword>
<organism evidence="1 2">
    <name type="scientific">Solanum tuberosum</name>
    <name type="common">Potato</name>
    <dbReference type="NCBI Taxonomy" id="4113"/>
    <lineage>
        <taxon>Eukaryota</taxon>
        <taxon>Viridiplantae</taxon>
        <taxon>Streptophyta</taxon>
        <taxon>Embryophyta</taxon>
        <taxon>Tracheophyta</taxon>
        <taxon>Spermatophyta</taxon>
        <taxon>Magnoliopsida</taxon>
        <taxon>eudicotyledons</taxon>
        <taxon>Gunneridae</taxon>
        <taxon>Pentapetalae</taxon>
        <taxon>asterids</taxon>
        <taxon>lamiids</taxon>
        <taxon>Solanales</taxon>
        <taxon>Solanaceae</taxon>
        <taxon>Solanoideae</taxon>
        <taxon>Solaneae</taxon>
        <taxon>Solanum</taxon>
    </lineage>
</organism>
<evidence type="ECO:0000313" key="1">
    <source>
        <dbReference type="EnsemblPlants" id="PGSC0003DMT400094832"/>
    </source>
</evidence>
<protein>
    <submittedName>
        <fullName evidence="1">Uncharacterized protein</fullName>
    </submittedName>
</protein>
<dbReference type="InParanoid" id="M1DUZ4"/>
<dbReference type="PaxDb" id="4113-PGSC0003DMT400094832"/>
<proteinExistence type="predicted"/>
<reference evidence="2" key="1">
    <citation type="journal article" date="2011" name="Nature">
        <title>Genome sequence and analysis of the tuber crop potato.</title>
        <authorList>
            <consortium name="The Potato Genome Sequencing Consortium"/>
        </authorList>
    </citation>
    <scope>NUCLEOTIDE SEQUENCE [LARGE SCALE GENOMIC DNA]</scope>
    <source>
        <strain evidence="2">cv. DM1-3 516 R44</strain>
    </source>
</reference>
<name>M1DUZ4_SOLTU</name>
<sequence length="154" mass="18187">MRLVNGKKIVLDDEKTSYNQISIMFGSLDTVQIYISKKHEEESLEQQVDIDGNKGWILVTRRRRNKSSLRKESFEQPIRRKMVRKLEKQKSIKCPQMVKVEVHHYQKPRRPVTLEEFLPSSFCTKSIEENVGALCFNTDKEETTRVSRTDKKKE</sequence>
<dbReference type="Proteomes" id="UP000011115">
    <property type="component" value="Unassembled WGS sequence"/>
</dbReference>